<dbReference type="EMBL" id="CADCTM010000251">
    <property type="protein sequence ID" value="CAA9244185.1"/>
    <property type="molecule type" value="Genomic_DNA"/>
</dbReference>
<sequence length="40" mass="4766">MRLLLCDFFWCLATDLAFLILERKSHLKRLKISLLLARGF</sequence>
<evidence type="ECO:0000313" key="1">
    <source>
        <dbReference type="EMBL" id="CAA9244185.1"/>
    </source>
</evidence>
<protein>
    <submittedName>
        <fullName evidence="1">Uncharacterized protein</fullName>
    </submittedName>
</protein>
<accession>A0A6J4I8J8</accession>
<organism evidence="1">
    <name type="scientific">uncultured Coleofasciculus sp</name>
    <dbReference type="NCBI Taxonomy" id="1267456"/>
    <lineage>
        <taxon>Bacteria</taxon>
        <taxon>Bacillati</taxon>
        <taxon>Cyanobacteriota</taxon>
        <taxon>Cyanophyceae</taxon>
        <taxon>Coleofasciculales</taxon>
        <taxon>Coleofasciculaceae</taxon>
        <taxon>Coleofasciculus</taxon>
        <taxon>environmental samples</taxon>
    </lineage>
</organism>
<name>A0A6J4I8J8_9CYAN</name>
<gene>
    <name evidence="1" type="ORF">AVDCRST_MAG92-1706</name>
</gene>
<dbReference type="AlphaFoldDB" id="A0A6J4I8J8"/>
<proteinExistence type="predicted"/>
<reference evidence="1" key="1">
    <citation type="submission" date="2020-02" db="EMBL/GenBank/DDBJ databases">
        <authorList>
            <person name="Meier V. D."/>
        </authorList>
    </citation>
    <scope>NUCLEOTIDE SEQUENCE</scope>
    <source>
        <strain evidence="1">AVDCRST_MAG92</strain>
    </source>
</reference>